<dbReference type="NCBIfam" id="TIGR00702">
    <property type="entry name" value="YcaO-type kinase domain"/>
    <property type="match status" value="1"/>
</dbReference>
<name>A0ABV5VKL6_9ACTN</name>
<dbReference type="PANTHER" id="PTHR37809:SF1">
    <property type="entry name" value="RIBOSOMAL PROTEIN S12 METHYLTHIOTRANSFERASE ACCESSORY FACTOR YCAO"/>
    <property type="match status" value="1"/>
</dbReference>
<evidence type="ECO:0000313" key="4">
    <source>
        <dbReference type="Proteomes" id="UP001589703"/>
    </source>
</evidence>
<reference evidence="3 4" key="1">
    <citation type="submission" date="2024-09" db="EMBL/GenBank/DDBJ databases">
        <authorList>
            <person name="Sun Q."/>
            <person name="Mori K."/>
        </authorList>
    </citation>
    <scope>NUCLEOTIDE SEQUENCE [LARGE SCALE GENOMIC DNA]</scope>
    <source>
        <strain evidence="3 4">JCM 10918</strain>
    </source>
</reference>
<dbReference type="PANTHER" id="PTHR37809">
    <property type="entry name" value="RIBOSOMAL PROTEIN S12 METHYLTHIOTRANSFERASE ACCESSORY FACTOR YCAO"/>
    <property type="match status" value="1"/>
</dbReference>
<comment type="caution">
    <text evidence="3">The sequence shown here is derived from an EMBL/GenBank/DDBJ whole genome shotgun (WGS) entry which is preliminary data.</text>
</comment>
<feature type="domain" description="YcaO" evidence="2">
    <location>
        <begin position="95"/>
        <end position="415"/>
    </location>
</feature>
<dbReference type="Gene3D" id="3.30.160.660">
    <property type="match status" value="1"/>
</dbReference>
<accession>A0ABV5VKL6</accession>
<dbReference type="PROSITE" id="PS51664">
    <property type="entry name" value="YCAO"/>
    <property type="match status" value="1"/>
</dbReference>
<dbReference type="Pfam" id="PF02624">
    <property type="entry name" value="YcaO"/>
    <property type="match status" value="1"/>
</dbReference>
<dbReference type="InterPro" id="IPR003776">
    <property type="entry name" value="YcaO-like_dom"/>
</dbReference>
<sequence>MGAAPHPSSRPPPSGPCGPTGAEHVLTTGVHTAAKGYHRGTHRTVAPEETWQRIRPMLPRYGVTRVADVTGLDDIGIPVFQAVRPASRTVAVSQGKGLTPHAARVSAAMEAIELWHAENLPIPSNPRTAASLDLPYRLARLDLAEGSLLHDGLPLRWLESEGLLNGASIPVPESAVRLDHTYRAEWTPPLFRTTSNGLASGNTVAEATAHALAELCERDSLARLRARPRAGWHRLDLDSVDAPDCLHLLALYASAHVSVEVVVADRHPACFEARIRSEAHPVTYTGAGCHLDPAIALSRALAEAAQSRLTAITGARDDLPPLLYRPADGRTRATENLGTRTTTWWTAPSAGDFDSDVRTLAEVIADRTGTEPMRVTLPSPTAIPVVKVIAPGLAFDDRTDVSASNGRPRTGGDAA</sequence>
<dbReference type="Proteomes" id="UP001589703">
    <property type="component" value="Unassembled WGS sequence"/>
</dbReference>
<organism evidence="3 4">
    <name type="scientific">Streptomyces thermocoprophilus</name>
    <dbReference type="NCBI Taxonomy" id="78356"/>
    <lineage>
        <taxon>Bacteria</taxon>
        <taxon>Bacillati</taxon>
        <taxon>Actinomycetota</taxon>
        <taxon>Actinomycetes</taxon>
        <taxon>Kitasatosporales</taxon>
        <taxon>Streptomycetaceae</taxon>
        <taxon>Streptomyces</taxon>
    </lineage>
</organism>
<protein>
    <submittedName>
        <fullName evidence="3">YcaO-like family protein</fullName>
    </submittedName>
</protein>
<dbReference type="RefSeq" id="WP_385859880.1">
    <property type="nucleotide sequence ID" value="NZ_JBHMAR010000046.1"/>
</dbReference>
<gene>
    <name evidence="3" type="ORF">ACFFRO_25040</name>
</gene>
<evidence type="ECO:0000313" key="3">
    <source>
        <dbReference type="EMBL" id="MFB9738350.1"/>
    </source>
</evidence>
<proteinExistence type="predicted"/>
<feature type="region of interest" description="Disordered" evidence="1">
    <location>
        <begin position="1"/>
        <end position="20"/>
    </location>
</feature>
<keyword evidence="4" id="KW-1185">Reference proteome</keyword>
<dbReference type="EMBL" id="JBHMAR010000046">
    <property type="protein sequence ID" value="MFB9738350.1"/>
    <property type="molecule type" value="Genomic_DNA"/>
</dbReference>
<evidence type="ECO:0000256" key="1">
    <source>
        <dbReference type="SAM" id="MobiDB-lite"/>
    </source>
</evidence>
<evidence type="ECO:0000259" key="2">
    <source>
        <dbReference type="PROSITE" id="PS51664"/>
    </source>
</evidence>